<name>A0AA36Y5M2_9FIRM</name>
<evidence type="ECO:0008006" key="5">
    <source>
        <dbReference type="Google" id="ProtNLM"/>
    </source>
</evidence>
<dbReference type="GeneID" id="86940693"/>
<organism evidence="3 4">
    <name type="scientific">Stomatobaculum longum</name>
    <dbReference type="NCBI Taxonomy" id="796942"/>
    <lineage>
        <taxon>Bacteria</taxon>
        <taxon>Bacillati</taxon>
        <taxon>Bacillota</taxon>
        <taxon>Clostridia</taxon>
        <taxon>Lachnospirales</taxon>
        <taxon>Lachnospiraceae</taxon>
        <taxon>Stomatobaculum</taxon>
    </lineage>
</organism>
<proteinExistence type="inferred from homology"/>
<comment type="caution">
    <text evidence="3">The sequence shown here is derived from an EMBL/GenBank/DDBJ whole genome shotgun (WGS) entry which is preliminary data.</text>
</comment>
<dbReference type="Proteomes" id="UP000018466">
    <property type="component" value="Unassembled WGS sequence"/>
</dbReference>
<dbReference type="GO" id="GO:0047820">
    <property type="term" value="F:D-glutamate cyclase activity"/>
    <property type="evidence" value="ECO:0007669"/>
    <property type="project" value="TreeGrafter"/>
</dbReference>
<comment type="similarity">
    <text evidence="1">Belongs to the D-glutamate cyclase family.</text>
</comment>
<dbReference type="Gene3D" id="3.30.2040.10">
    <property type="entry name" value="PSTPO5379-like domain"/>
    <property type="match status" value="1"/>
</dbReference>
<dbReference type="Pfam" id="PF07286">
    <property type="entry name" value="D-Glu_cyclase"/>
    <property type="match status" value="1"/>
</dbReference>
<sequence length="272" mass="29707">MHTEDDTKLTPREVRALARDNKLTAATSALCPDYVKASLLILPVAYADDFLRFASWNPEACPVLEVIREKPLSSFLAPGANLCTDFPRYRVFLNGEVSEEVREVKALWNIGSVGFLLGCSASFDGALLAAGLPVRHVEEHRAMPIYQTKLRTCPAGPFRGPVLVSMRPLPQAAVKKAYQLTEPMELVHGAPIQIGAPEEIGIADLNKPDFGEAASIRDGETPVFWSSSATVQAALRFAKLPLAITDVPGYPLISDIRNDALPELFQKEKARV</sequence>
<dbReference type="InterPro" id="IPR009906">
    <property type="entry name" value="D-Glu_cyclase"/>
</dbReference>
<evidence type="ECO:0000256" key="1">
    <source>
        <dbReference type="ARBA" id="ARBA00007896"/>
    </source>
</evidence>
<dbReference type="GO" id="GO:0006536">
    <property type="term" value="P:glutamate metabolic process"/>
    <property type="evidence" value="ECO:0007669"/>
    <property type="project" value="TreeGrafter"/>
</dbReference>
<accession>A0AA36Y5M2</accession>
<gene>
    <name evidence="3" type="ORF">HMPREF9623_00928</name>
</gene>
<dbReference type="Gene3D" id="3.40.1640.10">
    <property type="entry name" value="PSTPO5379-like"/>
    <property type="match status" value="1"/>
</dbReference>
<dbReference type="PANTHER" id="PTHR32022">
    <property type="entry name" value="D-GLUTAMATE CYCLASE, MITOCHONDRIAL"/>
    <property type="match status" value="1"/>
</dbReference>
<reference evidence="3 4" key="1">
    <citation type="submission" date="2011-10" db="EMBL/GenBank/DDBJ databases">
        <title>The Genome Sequence of Lachnospiraceae bacterium ACC2.</title>
        <authorList>
            <consortium name="The Broad Institute Genome Sequencing Platform"/>
            <person name="Earl A."/>
            <person name="Ward D."/>
            <person name="Feldgarden M."/>
            <person name="Gevers D."/>
            <person name="Sizova M."/>
            <person name="Hazen A."/>
            <person name="Epstein S."/>
            <person name="Young S.K."/>
            <person name="Zeng Q."/>
            <person name="Gargeya S."/>
            <person name="Fitzgerald M."/>
            <person name="Haas B."/>
            <person name="Abouelleil A."/>
            <person name="Alvarado L."/>
            <person name="Arachchi H.M."/>
            <person name="Berlin A."/>
            <person name="Brown A."/>
            <person name="Chapman S.B."/>
            <person name="Chen Z."/>
            <person name="Dunbar C."/>
            <person name="Freedman E."/>
            <person name="Gearin G."/>
            <person name="Goldberg J."/>
            <person name="Griggs A."/>
            <person name="Gujja S."/>
            <person name="Heiman D."/>
            <person name="Howarth C."/>
            <person name="Larson L."/>
            <person name="Lui A."/>
            <person name="MacDonald P.J.P."/>
            <person name="Montmayeur A."/>
            <person name="Murphy C."/>
            <person name="Neiman D."/>
            <person name="Pearson M."/>
            <person name="Priest M."/>
            <person name="Roberts A."/>
            <person name="Saif S."/>
            <person name="Shea T."/>
            <person name="Shenoy N."/>
            <person name="Sisk P."/>
            <person name="Stolte C."/>
            <person name="Sykes S."/>
            <person name="Wortman J."/>
            <person name="Nusbaum C."/>
            <person name="Birren B."/>
        </authorList>
    </citation>
    <scope>NUCLEOTIDE SEQUENCE [LARGE SCALE GENOMIC DNA]</scope>
    <source>
        <strain evidence="3 4">ACC2</strain>
    </source>
</reference>
<evidence type="ECO:0000256" key="2">
    <source>
        <dbReference type="ARBA" id="ARBA00023239"/>
    </source>
</evidence>
<dbReference type="InterPro" id="IPR038021">
    <property type="entry name" value="Putative_hydro-lyase"/>
</dbReference>
<dbReference type="EMBL" id="AGEL01000006">
    <property type="protein sequence ID" value="EHO17329.1"/>
    <property type="molecule type" value="Genomic_DNA"/>
</dbReference>
<dbReference type="RefSeq" id="WP_009532761.1">
    <property type="nucleotide sequence ID" value="NZ_JH590862.1"/>
</dbReference>
<keyword evidence="4" id="KW-1185">Reference proteome</keyword>
<evidence type="ECO:0000313" key="4">
    <source>
        <dbReference type="Proteomes" id="UP000018466"/>
    </source>
</evidence>
<dbReference type="AlphaFoldDB" id="A0AA36Y5M2"/>
<dbReference type="SUPFAM" id="SSF160920">
    <property type="entry name" value="PSTPO5379-like"/>
    <property type="match status" value="1"/>
</dbReference>
<evidence type="ECO:0000313" key="3">
    <source>
        <dbReference type="EMBL" id="EHO17329.1"/>
    </source>
</evidence>
<protein>
    <recommendedName>
        <fullName evidence="5">Hydro-lyase</fullName>
    </recommendedName>
</protein>
<dbReference type="FunFam" id="3.30.2040.10:FF:000001">
    <property type="entry name" value="D-glutamate cyclase, mitochondrial"/>
    <property type="match status" value="1"/>
</dbReference>
<dbReference type="PANTHER" id="PTHR32022:SF10">
    <property type="entry name" value="D-GLUTAMATE CYCLASE, MITOCHONDRIAL"/>
    <property type="match status" value="1"/>
</dbReference>
<keyword evidence="2" id="KW-0456">Lyase</keyword>